<dbReference type="OrthoDB" id="20727at2759"/>
<reference evidence="5" key="1">
    <citation type="submission" date="2018-05" db="EMBL/GenBank/DDBJ databases">
        <title>Draft genome of Mucuna pruriens seed.</title>
        <authorList>
            <person name="Nnadi N.E."/>
            <person name="Vos R."/>
            <person name="Hasami M.H."/>
            <person name="Devisetty U.K."/>
            <person name="Aguiy J.C."/>
        </authorList>
    </citation>
    <scope>NUCLEOTIDE SEQUENCE [LARGE SCALE GENOMIC DNA]</scope>
    <source>
        <strain evidence="5">JCA_2017</strain>
    </source>
</reference>
<dbReference type="Proteomes" id="UP000257109">
    <property type="component" value="Unassembled WGS sequence"/>
</dbReference>
<dbReference type="InterPro" id="IPR002110">
    <property type="entry name" value="Ankyrin_rpt"/>
</dbReference>
<keyword evidence="4" id="KW-0812">Transmembrane</keyword>
<evidence type="ECO:0000256" key="4">
    <source>
        <dbReference type="SAM" id="Phobius"/>
    </source>
</evidence>
<evidence type="ECO:0000256" key="1">
    <source>
        <dbReference type="ARBA" id="ARBA00004413"/>
    </source>
</evidence>
<dbReference type="PANTHER" id="PTHR24121">
    <property type="entry name" value="NO MECHANORECEPTOR POTENTIAL C, ISOFORM D-RELATED"/>
    <property type="match status" value="1"/>
</dbReference>
<dbReference type="EMBL" id="QJKJ01012673">
    <property type="protein sequence ID" value="RDX68127.1"/>
    <property type="molecule type" value="Genomic_DNA"/>
</dbReference>
<comment type="subcellular location">
    <subcellularLocation>
        <location evidence="1">Cell membrane</location>
        <topology evidence="1">Peripheral membrane protein</topology>
        <orientation evidence="1">Cytoplasmic side</orientation>
    </subcellularLocation>
</comment>
<organism evidence="5 6">
    <name type="scientific">Mucuna pruriens</name>
    <name type="common">Velvet bean</name>
    <name type="synonym">Dolichos pruriens</name>
    <dbReference type="NCBI Taxonomy" id="157652"/>
    <lineage>
        <taxon>Eukaryota</taxon>
        <taxon>Viridiplantae</taxon>
        <taxon>Streptophyta</taxon>
        <taxon>Embryophyta</taxon>
        <taxon>Tracheophyta</taxon>
        <taxon>Spermatophyta</taxon>
        <taxon>Magnoliopsida</taxon>
        <taxon>eudicotyledons</taxon>
        <taxon>Gunneridae</taxon>
        <taxon>Pentapetalae</taxon>
        <taxon>rosids</taxon>
        <taxon>fabids</taxon>
        <taxon>Fabales</taxon>
        <taxon>Fabaceae</taxon>
        <taxon>Papilionoideae</taxon>
        <taxon>50 kb inversion clade</taxon>
        <taxon>NPAAA clade</taxon>
        <taxon>indigoferoid/millettioid clade</taxon>
        <taxon>Phaseoleae</taxon>
        <taxon>Mucuna</taxon>
    </lineage>
</organism>
<comment type="caution">
    <text evidence="5">The sequence shown here is derived from an EMBL/GenBank/DDBJ whole genome shotgun (WGS) entry which is preliminary data.</text>
</comment>
<proteinExistence type="predicted"/>
<dbReference type="Gene3D" id="1.25.40.20">
    <property type="entry name" value="Ankyrin repeat-containing domain"/>
    <property type="match status" value="2"/>
</dbReference>
<evidence type="ECO:0000313" key="6">
    <source>
        <dbReference type="Proteomes" id="UP000257109"/>
    </source>
</evidence>
<feature type="transmembrane region" description="Helical" evidence="4">
    <location>
        <begin position="324"/>
        <end position="343"/>
    </location>
</feature>
<dbReference type="PROSITE" id="PS50088">
    <property type="entry name" value="ANK_REPEAT"/>
    <property type="match status" value="1"/>
</dbReference>
<feature type="non-terminal residue" evidence="5">
    <location>
        <position position="1"/>
    </location>
</feature>
<evidence type="ECO:0000256" key="2">
    <source>
        <dbReference type="PROSITE-ProRule" id="PRU00023"/>
    </source>
</evidence>
<name>A0A371EQ08_MUCPR</name>
<dbReference type="SMART" id="SM00248">
    <property type="entry name" value="ANK"/>
    <property type="match status" value="5"/>
</dbReference>
<feature type="repeat" description="ANK" evidence="2">
    <location>
        <begin position="79"/>
        <end position="102"/>
    </location>
</feature>
<dbReference type="STRING" id="157652.A0A371EQ08"/>
<dbReference type="AlphaFoldDB" id="A0A371EQ08"/>
<dbReference type="Pfam" id="PF12796">
    <property type="entry name" value="Ank_2"/>
    <property type="match status" value="1"/>
</dbReference>
<evidence type="ECO:0000313" key="5">
    <source>
        <dbReference type="EMBL" id="RDX68127.1"/>
    </source>
</evidence>
<feature type="region of interest" description="Disordered" evidence="3">
    <location>
        <begin position="283"/>
        <end position="306"/>
    </location>
</feature>
<dbReference type="SUPFAM" id="SSF48403">
    <property type="entry name" value="Ankyrin repeat"/>
    <property type="match status" value="1"/>
</dbReference>
<dbReference type="InterPro" id="IPR036770">
    <property type="entry name" value="Ankyrin_rpt-contain_sf"/>
</dbReference>
<dbReference type="PANTHER" id="PTHR24121:SF15">
    <property type="entry name" value="ANKYRIN REPEAT PROTEIN"/>
    <property type="match status" value="1"/>
</dbReference>
<accession>A0A371EQ08</accession>
<keyword evidence="2" id="KW-0040">ANK repeat</keyword>
<keyword evidence="4" id="KW-1133">Transmembrane helix</keyword>
<keyword evidence="6" id="KW-1185">Reference proteome</keyword>
<dbReference type="PROSITE" id="PS50297">
    <property type="entry name" value="ANK_REP_REGION"/>
    <property type="match status" value="1"/>
</dbReference>
<keyword evidence="4" id="KW-0472">Membrane</keyword>
<gene>
    <name evidence="5" type="primary">ANKRD28</name>
    <name evidence="5" type="ORF">CR513_52921</name>
</gene>
<evidence type="ECO:0000256" key="3">
    <source>
        <dbReference type="SAM" id="MobiDB-lite"/>
    </source>
</evidence>
<protein>
    <submittedName>
        <fullName evidence="5">Serine/threonine-protein phosphatase 6 regulatory ankyrin repeat subunit A</fullName>
    </submittedName>
</protein>
<dbReference type="GO" id="GO:0005886">
    <property type="term" value="C:plasma membrane"/>
    <property type="evidence" value="ECO:0007669"/>
    <property type="project" value="UniProtKB-SubCell"/>
</dbReference>
<sequence>MVELVEIESLFNYAMKGQWREVLEAYKNNPRALEAKVTKAEDTVLHIAVYVGQTNFLTTLLENINEDVSLAILNIRNSKGNTPLHLAAELGNVDICNTIAKRDPKLISCRNFEGETPLLLAAIHGSKDAFFCLHGHLQNKHNYSPCIKSNGDTILHSTISNEYFGLALQIIRLYPNLADSVNRDGLSPLHILAMKPNCFKSSTRMEFLDRLLVDELKEETDDLSSNRGDTLIFNYPMNYGTCFGFLYLLKNAVKVISALVDLFHVHTWPPDKTLQSYVTATGTKDSKAGTDDEENLPRSSHPKCVQERAKKENKLRRFPPNWEVFIQFLTLMMKALLILFGVGKYMYMTMHVSFHCHIINKN</sequence>